<dbReference type="InterPro" id="IPR002491">
    <property type="entry name" value="ABC_transptr_periplasmic_BD"/>
</dbReference>
<dbReference type="Gene3D" id="3.40.50.1980">
    <property type="entry name" value="Nitrogenase molybdenum iron protein domain"/>
    <property type="match status" value="2"/>
</dbReference>
<evidence type="ECO:0000259" key="2">
    <source>
        <dbReference type="PROSITE" id="PS50983"/>
    </source>
</evidence>
<dbReference type="PANTHER" id="PTHR30535">
    <property type="entry name" value="VITAMIN B12-BINDING PROTEIN"/>
    <property type="match status" value="1"/>
</dbReference>
<comment type="caution">
    <text evidence="3">The sequence shown here is derived from an EMBL/GenBank/DDBJ whole genome shotgun (WGS) entry which is preliminary data.</text>
</comment>
<keyword evidence="4" id="KW-1185">Reference proteome</keyword>
<dbReference type="SUPFAM" id="SSF53807">
    <property type="entry name" value="Helical backbone' metal receptor"/>
    <property type="match status" value="1"/>
</dbReference>
<dbReference type="EMBL" id="BSOR01000001">
    <property type="protein sequence ID" value="GLR62700.1"/>
    <property type="molecule type" value="Genomic_DNA"/>
</dbReference>
<sequence>MNKLFTQLMAGFLFLLPLTSLADAGSSKQRVISLGGDVTEIVYALGAGDRLIARDTTSMFPEIANDLPDVGYLRQLSLEGILSFKPDLVLLSDAARPAPLAERLEAAGIKVARIPYQQDLDGVDLKVNAVAEALNLEKEAKPLLAALAKQREQLTQLMPFKQLKGVFILSHAGMGAPMVAGQGSSADSLMQLAGLKNAIQGVKGYRPISTEGIIAAQPSTLILTQAGLAALGGKEKVWQLPGLQQTPAAKNNQLVVVDDLAFLGFGPRTAESVLALHAALLELHSSAKKVNTAARQ</sequence>
<dbReference type="RefSeq" id="WP_211251267.1">
    <property type="nucleotide sequence ID" value="NZ_BSOR01000001.1"/>
</dbReference>
<accession>A0ABQ5ZUH8</accession>
<dbReference type="InterPro" id="IPR050902">
    <property type="entry name" value="ABC_Transporter_SBP"/>
</dbReference>
<name>A0ABQ5ZUH8_9GAMM</name>
<reference evidence="4" key="1">
    <citation type="journal article" date="2019" name="Int. J. Syst. Evol. Microbiol.">
        <title>The Global Catalogue of Microorganisms (GCM) 10K type strain sequencing project: providing services to taxonomists for standard genome sequencing and annotation.</title>
        <authorList>
            <consortium name="The Broad Institute Genomics Platform"/>
            <consortium name="The Broad Institute Genome Sequencing Center for Infectious Disease"/>
            <person name="Wu L."/>
            <person name="Ma J."/>
        </authorList>
    </citation>
    <scope>NUCLEOTIDE SEQUENCE [LARGE SCALE GENOMIC DNA]</scope>
    <source>
        <strain evidence="4">NBRC 100033</strain>
    </source>
</reference>
<dbReference type="PROSITE" id="PS50983">
    <property type="entry name" value="FE_B12_PBP"/>
    <property type="match status" value="1"/>
</dbReference>
<evidence type="ECO:0000256" key="1">
    <source>
        <dbReference type="SAM" id="SignalP"/>
    </source>
</evidence>
<feature type="signal peptide" evidence="1">
    <location>
        <begin position="1"/>
        <end position="22"/>
    </location>
</feature>
<dbReference type="Proteomes" id="UP001156682">
    <property type="component" value="Unassembled WGS sequence"/>
</dbReference>
<gene>
    <name evidence="3" type="ORF">GCM10007878_01350</name>
</gene>
<dbReference type="Pfam" id="PF01497">
    <property type="entry name" value="Peripla_BP_2"/>
    <property type="match status" value="1"/>
</dbReference>
<feature type="domain" description="Fe/B12 periplasmic-binding" evidence="2">
    <location>
        <begin position="30"/>
        <end position="287"/>
    </location>
</feature>
<keyword evidence="1" id="KW-0732">Signal</keyword>
<proteinExistence type="predicted"/>
<dbReference type="PANTHER" id="PTHR30535:SF4">
    <property type="entry name" value="HEMIN-BINDING PERIPLASMIC PROTEIN HMUT"/>
    <property type="match status" value="1"/>
</dbReference>
<evidence type="ECO:0000313" key="3">
    <source>
        <dbReference type="EMBL" id="GLR62700.1"/>
    </source>
</evidence>
<feature type="chain" id="PRO_5047482690" evidence="1">
    <location>
        <begin position="23"/>
        <end position="296"/>
    </location>
</feature>
<evidence type="ECO:0000313" key="4">
    <source>
        <dbReference type="Proteomes" id="UP001156682"/>
    </source>
</evidence>
<protein>
    <submittedName>
        <fullName evidence="3">Hemin ABC transporter substrate-binding protein</fullName>
    </submittedName>
</protein>
<organism evidence="3 4">
    <name type="scientific">Marinospirillum insulare</name>
    <dbReference type="NCBI Taxonomy" id="217169"/>
    <lineage>
        <taxon>Bacteria</taxon>
        <taxon>Pseudomonadati</taxon>
        <taxon>Pseudomonadota</taxon>
        <taxon>Gammaproteobacteria</taxon>
        <taxon>Oceanospirillales</taxon>
        <taxon>Oceanospirillaceae</taxon>
        <taxon>Marinospirillum</taxon>
    </lineage>
</organism>